<sequence length="179" mass="20385">MGKLSIEELNDFLEELFERLKQEARLYNQQSEFDTFLERYQFEKNDSNQGHLYNDNAKVLILGVRNGGLKAKDINGIFKKASLKDRYEIVEYDDLTNFDISTLENSTQYTDVFIGAVPHKMRGIGDTDNPVQTIMDGSETIYPKIHKLMTSSGLKITKTNLTDAIASSVIFDNTRVITS</sequence>
<dbReference type="EMBL" id="JAGHKT020000009">
    <property type="protein sequence ID" value="MCM5672595.1"/>
    <property type="molecule type" value="Genomic_DNA"/>
</dbReference>
<feature type="coiled-coil region" evidence="1">
    <location>
        <begin position="3"/>
        <end position="30"/>
    </location>
</feature>
<organism evidence="2">
    <name type="scientific">Staphylococcus hominis</name>
    <dbReference type="NCBI Taxonomy" id="1290"/>
    <lineage>
        <taxon>Bacteria</taxon>
        <taxon>Bacillati</taxon>
        <taxon>Bacillota</taxon>
        <taxon>Bacilli</taxon>
        <taxon>Bacillales</taxon>
        <taxon>Staphylococcaceae</taxon>
        <taxon>Staphylococcus</taxon>
    </lineage>
</organism>
<evidence type="ECO:0000313" key="6">
    <source>
        <dbReference type="Proteomes" id="UP000665944"/>
    </source>
</evidence>
<evidence type="ECO:0000313" key="2">
    <source>
        <dbReference type="EMBL" id="AVI06123.1"/>
    </source>
</evidence>
<evidence type="ECO:0000313" key="4">
    <source>
        <dbReference type="EMBL" id="QKQ28960.1"/>
    </source>
</evidence>
<evidence type="ECO:0000313" key="3">
    <source>
        <dbReference type="EMBL" id="MCM5672595.1"/>
    </source>
</evidence>
<keyword evidence="6" id="KW-1185">Reference proteome</keyword>
<evidence type="ECO:0000313" key="5">
    <source>
        <dbReference type="Proteomes" id="UP000509636"/>
    </source>
</evidence>
<gene>
    <name evidence="2" type="ORF">AZE34_04900</name>
    <name evidence="4" type="ORF">FOB69_05750</name>
    <name evidence="3" type="ORF">J7T32_007405</name>
</gene>
<reference evidence="3 6" key="3">
    <citation type="submission" date="2022-06" db="EMBL/GenBank/DDBJ databases">
        <title>Staphylococcus hominis ShoR14 genome sequence.</title>
        <authorList>
            <person name="Yeo C.C."/>
            <person name="Chew C.H."/>
            <person name="Che Hamzah A.M."/>
            <person name="Al-Trad E.I."/>
        </authorList>
    </citation>
    <scope>NUCLEOTIDE SEQUENCE [LARGE SCALE GENOMIC DNA]</scope>
    <source>
        <strain evidence="3 6">ShoR14</strain>
    </source>
</reference>
<dbReference type="EMBL" id="CP054550">
    <property type="protein sequence ID" value="QKQ28960.1"/>
    <property type="molecule type" value="Genomic_DNA"/>
</dbReference>
<accession>A0A3S7GZ28</accession>
<protein>
    <submittedName>
        <fullName evidence="2">Uncharacterized protein</fullName>
    </submittedName>
</protein>
<dbReference type="AlphaFoldDB" id="A0A3S7GZ28"/>
<proteinExistence type="predicted"/>
<dbReference type="Proteomes" id="UP000665944">
    <property type="component" value="Unassembled WGS sequence"/>
</dbReference>
<dbReference type="Proteomes" id="UP000509636">
    <property type="component" value="Chromosome"/>
</dbReference>
<evidence type="ECO:0000256" key="1">
    <source>
        <dbReference type="SAM" id="Coils"/>
    </source>
</evidence>
<reference evidence="2" key="1">
    <citation type="submission" date="2016-02" db="EMBL/GenBank/DDBJ databases">
        <title>Genomic sequence of a clinical Staphylococcus hominis isolate.</title>
        <authorList>
            <person name="McClure J.M."/>
            <person name="Zhang K."/>
        </authorList>
    </citation>
    <scope>NUCLEOTIDE SEQUENCE</scope>
    <source>
        <strain evidence="2">C34847</strain>
    </source>
</reference>
<dbReference type="RefSeq" id="WP_017175653.1">
    <property type="nucleotide sequence ID" value="NZ_CP014107.1"/>
</dbReference>
<name>A0A3S7GZ28_STAHO</name>
<reference evidence="4 5" key="2">
    <citation type="submission" date="2019-09" db="EMBL/GenBank/DDBJ databases">
        <title>FDA dAtabase for Regulatory Grade micrObial Sequences (FDA-ARGOS): Supporting development and validation of Infectious Disease Dx tests.</title>
        <authorList>
            <person name="Sciortino C."/>
            <person name="Tallon L."/>
            <person name="Sadzewicz L."/>
            <person name="Vavikolanu K."/>
            <person name="Mehta A."/>
            <person name="Aluvathingal J."/>
            <person name="Nadendla S."/>
            <person name="Nandy P."/>
            <person name="Geyer C."/>
            <person name="Yan Y."/>
            <person name="Sichtig H."/>
        </authorList>
    </citation>
    <scope>NUCLEOTIDE SEQUENCE [LARGE SCALE GENOMIC DNA]</scope>
    <source>
        <strain evidence="4 5">FDAARGOS_661</strain>
    </source>
</reference>
<keyword evidence="1" id="KW-0175">Coiled coil</keyword>
<dbReference type="EMBL" id="CP014567">
    <property type="protein sequence ID" value="AVI06123.1"/>
    <property type="molecule type" value="Genomic_DNA"/>
</dbReference>